<keyword evidence="2" id="KW-0732">Signal</keyword>
<dbReference type="Pfam" id="PF00080">
    <property type="entry name" value="Sod_Cu"/>
    <property type="match status" value="1"/>
</dbReference>
<feature type="domain" description="Superoxide dismutase copper/zinc binding" evidence="3">
    <location>
        <begin position="36"/>
        <end position="168"/>
    </location>
</feature>
<dbReference type="PANTHER" id="PTHR10003">
    <property type="entry name" value="SUPEROXIDE DISMUTASE CU-ZN -RELATED"/>
    <property type="match status" value="1"/>
</dbReference>
<evidence type="ECO:0000256" key="1">
    <source>
        <dbReference type="ARBA" id="ARBA00010457"/>
    </source>
</evidence>
<gene>
    <name evidence="4" type="ORF">FHS83_001036</name>
</gene>
<dbReference type="EMBL" id="JAASRM010000001">
    <property type="protein sequence ID" value="NIK87718.1"/>
    <property type="molecule type" value="Genomic_DNA"/>
</dbReference>
<feature type="signal peptide" evidence="2">
    <location>
        <begin position="1"/>
        <end position="19"/>
    </location>
</feature>
<dbReference type="InterPro" id="IPR024134">
    <property type="entry name" value="SOD_Cu/Zn_/chaperone"/>
</dbReference>
<evidence type="ECO:0000256" key="2">
    <source>
        <dbReference type="SAM" id="SignalP"/>
    </source>
</evidence>
<evidence type="ECO:0000313" key="4">
    <source>
        <dbReference type="EMBL" id="NIK87718.1"/>
    </source>
</evidence>
<dbReference type="EC" id="1.15.1.1" evidence="4"/>
<dbReference type="AlphaFoldDB" id="A0A846MVX7"/>
<feature type="chain" id="PRO_5032625784" evidence="2">
    <location>
        <begin position="20"/>
        <end position="180"/>
    </location>
</feature>
<proteinExistence type="inferred from homology"/>
<dbReference type="InterPro" id="IPR036423">
    <property type="entry name" value="SOD-like_Cu/Zn_dom_sf"/>
</dbReference>
<dbReference type="SUPFAM" id="SSF49329">
    <property type="entry name" value="Cu,Zn superoxide dismutase-like"/>
    <property type="match status" value="1"/>
</dbReference>
<keyword evidence="5" id="KW-1185">Reference proteome</keyword>
<evidence type="ECO:0000259" key="3">
    <source>
        <dbReference type="Pfam" id="PF00080"/>
    </source>
</evidence>
<dbReference type="GO" id="GO:0005507">
    <property type="term" value="F:copper ion binding"/>
    <property type="evidence" value="ECO:0007669"/>
    <property type="project" value="InterPro"/>
</dbReference>
<comment type="caution">
    <text evidence="4">The sequence shown here is derived from an EMBL/GenBank/DDBJ whole genome shotgun (WGS) entry which is preliminary data.</text>
</comment>
<dbReference type="InterPro" id="IPR001424">
    <property type="entry name" value="SOD_Cu_Zn_dom"/>
</dbReference>
<reference evidence="4 5" key="1">
    <citation type="submission" date="2020-03" db="EMBL/GenBank/DDBJ databases">
        <title>Genomic Encyclopedia of Type Strains, Phase IV (KMG-IV): sequencing the most valuable type-strain genomes for metagenomic binning, comparative biology and taxonomic classification.</title>
        <authorList>
            <person name="Goeker M."/>
        </authorList>
    </citation>
    <scope>NUCLEOTIDE SEQUENCE [LARGE SCALE GENOMIC DNA]</scope>
    <source>
        <strain evidence="4 5">DSM 19867</strain>
    </source>
</reference>
<dbReference type="Gene3D" id="2.60.40.200">
    <property type="entry name" value="Superoxide dismutase, copper/zinc binding domain"/>
    <property type="match status" value="1"/>
</dbReference>
<dbReference type="RefSeq" id="WP_167081571.1">
    <property type="nucleotide sequence ID" value="NZ_BAAADC010000001.1"/>
</dbReference>
<dbReference type="Proteomes" id="UP000570514">
    <property type="component" value="Unassembled WGS sequence"/>
</dbReference>
<sequence>MRGWAVVAGFVAAMAAAEAGPTASAKLTGPDGAEMGLANFRAAPHGVLIELRVKGLPPGPHAVLIHMSAECNRANGFASAGPVWSLDPARPHGYFAKGGPRTGDLPLQFAGEDGVLHASIFTTAFSLGDGAKSLFDKDGASLIVHAGSDDYVSQPDGKAGARLACGTILRITGPKDRKRG</sequence>
<name>A0A846MVX7_9PROT</name>
<accession>A0A846MVX7</accession>
<organism evidence="4 5">
    <name type="scientific">Rhizomicrobium palustre</name>
    <dbReference type="NCBI Taxonomy" id="189966"/>
    <lineage>
        <taxon>Bacteria</taxon>
        <taxon>Pseudomonadati</taxon>
        <taxon>Pseudomonadota</taxon>
        <taxon>Alphaproteobacteria</taxon>
        <taxon>Micropepsales</taxon>
        <taxon>Micropepsaceae</taxon>
        <taxon>Rhizomicrobium</taxon>
    </lineage>
</organism>
<keyword evidence="4" id="KW-0560">Oxidoreductase</keyword>
<protein>
    <submittedName>
        <fullName evidence="4">Cu-Zn family superoxide dismutase</fullName>
        <ecNumber evidence="4">1.15.1.1</ecNumber>
    </submittedName>
</protein>
<comment type="similarity">
    <text evidence="1">Belongs to the Cu-Zn superoxide dismutase family.</text>
</comment>
<dbReference type="GO" id="GO:0004784">
    <property type="term" value="F:superoxide dismutase activity"/>
    <property type="evidence" value="ECO:0007669"/>
    <property type="project" value="UniProtKB-EC"/>
</dbReference>
<evidence type="ECO:0000313" key="5">
    <source>
        <dbReference type="Proteomes" id="UP000570514"/>
    </source>
</evidence>